<dbReference type="SUPFAM" id="SSF81383">
    <property type="entry name" value="F-box domain"/>
    <property type="match status" value="1"/>
</dbReference>
<feature type="region of interest" description="Disordered" evidence="1">
    <location>
        <begin position="591"/>
        <end position="625"/>
    </location>
</feature>
<dbReference type="Pfam" id="PF25499">
    <property type="entry name" value="Beta-prop_pof12"/>
    <property type="match status" value="1"/>
</dbReference>
<dbReference type="PANTHER" id="PTHR12874">
    <property type="entry name" value="F-BOX ONLY PROTEIN 48-RELATED"/>
    <property type="match status" value="1"/>
</dbReference>
<name>A0A3S4AKF3_9PEZI</name>
<dbReference type="Gene3D" id="1.20.1280.50">
    <property type="match status" value="1"/>
</dbReference>
<feature type="compositionally biased region" description="Low complexity" evidence="1">
    <location>
        <begin position="60"/>
        <end position="69"/>
    </location>
</feature>
<dbReference type="Pfam" id="PF12937">
    <property type="entry name" value="F-box-like"/>
    <property type="match status" value="1"/>
</dbReference>
<dbReference type="PANTHER" id="PTHR12874:SF9">
    <property type="entry name" value="F-BOX ONLY PROTEIN 48"/>
    <property type="match status" value="1"/>
</dbReference>
<proteinExistence type="predicted"/>
<dbReference type="InterPro" id="IPR001810">
    <property type="entry name" value="F-box_dom"/>
</dbReference>
<dbReference type="SMART" id="SM00256">
    <property type="entry name" value="FBOX"/>
    <property type="match status" value="1"/>
</dbReference>
<evidence type="ECO:0000256" key="1">
    <source>
        <dbReference type="SAM" id="MobiDB-lite"/>
    </source>
</evidence>
<evidence type="ECO:0000313" key="4">
    <source>
        <dbReference type="Proteomes" id="UP000289323"/>
    </source>
</evidence>
<feature type="region of interest" description="Disordered" evidence="1">
    <location>
        <begin position="345"/>
        <end position="400"/>
    </location>
</feature>
<feature type="region of interest" description="Disordered" evidence="1">
    <location>
        <begin position="465"/>
        <end position="509"/>
    </location>
</feature>
<feature type="compositionally biased region" description="Gly residues" evidence="1">
    <location>
        <begin position="605"/>
        <end position="616"/>
    </location>
</feature>
<feature type="compositionally biased region" description="Low complexity" evidence="1">
    <location>
        <begin position="488"/>
        <end position="500"/>
    </location>
</feature>
<gene>
    <name evidence="3" type="ORF">TT172_LOCUS2258</name>
</gene>
<feature type="compositionally biased region" description="Basic and acidic residues" evidence="1">
    <location>
        <begin position="1"/>
        <end position="17"/>
    </location>
</feature>
<feature type="region of interest" description="Disordered" evidence="1">
    <location>
        <begin position="1"/>
        <end position="72"/>
    </location>
</feature>
<organism evidence="3 4">
    <name type="scientific">Thermothielavioides terrestris</name>
    <dbReference type="NCBI Taxonomy" id="2587410"/>
    <lineage>
        <taxon>Eukaryota</taxon>
        <taxon>Fungi</taxon>
        <taxon>Dikarya</taxon>
        <taxon>Ascomycota</taxon>
        <taxon>Pezizomycotina</taxon>
        <taxon>Sordariomycetes</taxon>
        <taxon>Sordariomycetidae</taxon>
        <taxon>Sordariales</taxon>
        <taxon>Chaetomiaceae</taxon>
        <taxon>Thermothielavioides</taxon>
    </lineage>
</organism>
<reference evidence="3 4" key="1">
    <citation type="submission" date="2018-04" db="EMBL/GenBank/DDBJ databases">
        <authorList>
            <person name="Huttner S."/>
            <person name="Dainat J."/>
        </authorList>
    </citation>
    <scope>NUCLEOTIDE SEQUENCE [LARGE SCALE GENOMIC DNA]</scope>
</reference>
<accession>A0A3S4AKF3</accession>
<dbReference type="PROSITE" id="PS50181">
    <property type="entry name" value="FBOX"/>
    <property type="match status" value="1"/>
</dbReference>
<feature type="domain" description="F-box" evidence="2">
    <location>
        <begin position="78"/>
        <end position="124"/>
    </location>
</feature>
<dbReference type="SUPFAM" id="SSF50998">
    <property type="entry name" value="Quinoprotein alcohol dehydrogenase-like"/>
    <property type="match status" value="1"/>
</dbReference>
<protein>
    <submittedName>
        <fullName evidence="3">E7738c86-d8cc-494e-8a2e-11b3888a1461</fullName>
    </submittedName>
</protein>
<dbReference type="Proteomes" id="UP000289323">
    <property type="component" value="Unassembled WGS sequence"/>
</dbReference>
<feature type="compositionally biased region" description="Low complexity" evidence="1">
    <location>
        <begin position="18"/>
        <end position="36"/>
    </location>
</feature>
<evidence type="ECO:0000259" key="2">
    <source>
        <dbReference type="PROSITE" id="PS50181"/>
    </source>
</evidence>
<dbReference type="InterPro" id="IPR036047">
    <property type="entry name" value="F-box-like_dom_sf"/>
</dbReference>
<dbReference type="GO" id="GO:0031146">
    <property type="term" value="P:SCF-dependent proteasomal ubiquitin-dependent protein catabolic process"/>
    <property type="evidence" value="ECO:0007669"/>
    <property type="project" value="TreeGrafter"/>
</dbReference>
<dbReference type="InterPro" id="IPR011047">
    <property type="entry name" value="Quinoprotein_ADH-like_sf"/>
</dbReference>
<dbReference type="AlphaFoldDB" id="A0A3S4AKF3"/>
<dbReference type="EMBL" id="OUUZ01000001">
    <property type="protein sequence ID" value="SPQ19839.1"/>
    <property type="molecule type" value="Genomic_DNA"/>
</dbReference>
<dbReference type="GO" id="GO:0005737">
    <property type="term" value="C:cytoplasm"/>
    <property type="evidence" value="ECO:0007669"/>
    <property type="project" value="TreeGrafter"/>
</dbReference>
<dbReference type="GO" id="GO:0019005">
    <property type="term" value="C:SCF ubiquitin ligase complex"/>
    <property type="evidence" value="ECO:0007669"/>
    <property type="project" value="TreeGrafter"/>
</dbReference>
<sequence>MSSAKRPLDADVDDPRPSRSSSSSSSSLSPRLLPTPTTSPQPPPTKRRRVLDRPGPVPPATANALLPANPSIPPRSGRDLLSPLSDELLLRILSFLSVTHLLALAPVSRRFYRLSADSQLWKALYYARFVLPRAMRIPGFRGGGGAVGGGSASGAGAGHKLHYAGRRTLWADGRRGGVVVPEEGYKIRYNWSRGKCTVEELKLGGELRGDDRAGSKMLVKVVEGIAVTADRVEGLRAWDLKSRSLIAQIATGDHGSDAAPSCIAVDEAELERGILDIALGFSDGSFGLWRLFANKKRLERRYLHEKSSNGELIAVALSYPYLLTATGEVLVSLYTFDVPNAAETGQVTRQSARAGEPETSPGLNLQREPGKQRAEPSKSVPGSQAADKLPPPYLLTSLDSRTSRPPLALSIRRVGKTTTIASVAYTFSTRRGWSIGIQDLHIRQPTTDSLLAAPDISTTRIAYTTPVETAGPSHSPRTPPATPRPRRGLAAPASSPTSSHADPEAIEPGPTTLCYTHPYLLATLPDNTLVLHMCTSNASSLSISDGIRLWGHTSGISDAEITARGKAVSVSTRGEEMRVWELEGRLASSGAGSRSVEIRPWQSPGRGGAPGGGPAGDGLHAGDPARDWDERRNWVGFDDEMVIVLKEREGARESLMVYDFT</sequence>
<evidence type="ECO:0000313" key="3">
    <source>
        <dbReference type="EMBL" id="SPQ19839.1"/>
    </source>
</evidence>